<dbReference type="Pfam" id="PF13855">
    <property type="entry name" value="LRR_8"/>
    <property type="match status" value="2"/>
</dbReference>
<gene>
    <name evidence="3" type="ORF">ANANG_G00178960</name>
</gene>
<protein>
    <recommendedName>
        <fullName evidence="5">Leucine-rich repeat-containing protein 69</fullName>
    </recommendedName>
</protein>
<keyword evidence="4" id="KW-1185">Reference proteome</keyword>
<evidence type="ECO:0000256" key="2">
    <source>
        <dbReference type="ARBA" id="ARBA00022737"/>
    </source>
</evidence>
<dbReference type="AlphaFoldDB" id="A0A9D3RTK5"/>
<evidence type="ECO:0008006" key="5">
    <source>
        <dbReference type="Google" id="ProtNLM"/>
    </source>
</evidence>
<dbReference type="SMART" id="SM00369">
    <property type="entry name" value="LRR_TYP"/>
    <property type="match status" value="8"/>
</dbReference>
<dbReference type="SUPFAM" id="SSF52058">
    <property type="entry name" value="L domain-like"/>
    <property type="match status" value="1"/>
</dbReference>
<evidence type="ECO:0000313" key="3">
    <source>
        <dbReference type="EMBL" id="KAG5842563.1"/>
    </source>
</evidence>
<dbReference type="PANTHER" id="PTHR48051:SF1">
    <property type="entry name" value="RAS SUPPRESSOR PROTEIN 1"/>
    <property type="match status" value="1"/>
</dbReference>
<organism evidence="3 4">
    <name type="scientific">Anguilla anguilla</name>
    <name type="common">European freshwater eel</name>
    <name type="synonym">Muraena anguilla</name>
    <dbReference type="NCBI Taxonomy" id="7936"/>
    <lineage>
        <taxon>Eukaryota</taxon>
        <taxon>Metazoa</taxon>
        <taxon>Chordata</taxon>
        <taxon>Craniata</taxon>
        <taxon>Vertebrata</taxon>
        <taxon>Euteleostomi</taxon>
        <taxon>Actinopterygii</taxon>
        <taxon>Neopterygii</taxon>
        <taxon>Teleostei</taxon>
        <taxon>Anguilliformes</taxon>
        <taxon>Anguillidae</taxon>
        <taxon>Anguilla</taxon>
    </lineage>
</organism>
<accession>A0A9D3RTK5</accession>
<dbReference type="InterPro" id="IPR032675">
    <property type="entry name" value="LRR_dom_sf"/>
</dbReference>
<dbReference type="InterPro" id="IPR050216">
    <property type="entry name" value="LRR_domain-containing"/>
</dbReference>
<dbReference type="GO" id="GO:0005737">
    <property type="term" value="C:cytoplasm"/>
    <property type="evidence" value="ECO:0007669"/>
    <property type="project" value="TreeGrafter"/>
</dbReference>
<dbReference type="PANTHER" id="PTHR48051">
    <property type="match status" value="1"/>
</dbReference>
<evidence type="ECO:0000256" key="1">
    <source>
        <dbReference type="ARBA" id="ARBA00022614"/>
    </source>
</evidence>
<dbReference type="Proteomes" id="UP001044222">
    <property type="component" value="Chromosome 9"/>
</dbReference>
<dbReference type="EMBL" id="JAFIRN010000009">
    <property type="protein sequence ID" value="KAG5842563.1"/>
    <property type="molecule type" value="Genomic_DNA"/>
</dbReference>
<dbReference type="InterPro" id="IPR001611">
    <property type="entry name" value="Leu-rich_rpt"/>
</dbReference>
<comment type="caution">
    <text evidence="3">The sequence shown here is derived from an EMBL/GenBank/DDBJ whole genome shotgun (WGS) entry which is preliminary data.</text>
</comment>
<keyword evidence="1" id="KW-0433">Leucine-rich repeat</keyword>
<dbReference type="Gene3D" id="3.80.10.10">
    <property type="entry name" value="Ribonuclease Inhibitor"/>
    <property type="match status" value="2"/>
</dbReference>
<dbReference type="Pfam" id="PF00560">
    <property type="entry name" value="LRR_1"/>
    <property type="match status" value="2"/>
</dbReference>
<dbReference type="SMART" id="SM00364">
    <property type="entry name" value="LRR_BAC"/>
    <property type="match status" value="6"/>
</dbReference>
<reference evidence="3" key="1">
    <citation type="submission" date="2021-01" db="EMBL/GenBank/DDBJ databases">
        <title>A chromosome-scale assembly of European eel, Anguilla anguilla.</title>
        <authorList>
            <person name="Henkel C."/>
            <person name="Jong-Raadsen S.A."/>
            <person name="Dufour S."/>
            <person name="Weltzien F.-A."/>
            <person name="Palstra A.P."/>
            <person name="Pelster B."/>
            <person name="Spaink H.P."/>
            <person name="Van Den Thillart G.E."/>
            <person name="Jansen H."/>
            <person name="Zahm M."/>
            <person name="Klopp C."/>
            <person name="Cedric C."/>
            <person name="Louis A."/>
            <person name="Berthelot C."/>
            <person name="Parey E."/>
            <person name="Roest Crollius H."/>
            <person name="Montfort J."/>
            <person name="Robinson-Rechavi M."/>
            <person name="Bucao C."/>
            <person name="Bouchez O."/>
            <person name="Gislard M."/>
            <person name="Lluch J."/>
            <person name="Milhes M."/>
            <person name="Lampietro C."/>
            <person name="Lopez Roques C."/>
            <person name="Donnadieu C."/>
            <person name="Braasch I."/>
            <person name="Desvignes T."/>
            <person name="Postlethwait J."/>
            <person name="Bobe J."/>
            <person name="Guiguen Y."/>
            <person name="Dirks R."/>
        </authorList>
    </citation>
    <scope>NUCLEOTIDE SEQUENCE</scope>
    <source>
        <strain evidence="3">Tag_6206</strain>
        <tissue evidence="3">Liver</tissue>
    </source>
</reference>
<keyword evidence="2" id="KW-0677">Repeat</keyword>
<evidence type="ECO:0000313" key="4">
    <source>
        <dbReference type="Proteomes" id="UP001044222"/>
    </source>
</evidence>
<proteinExistence type="predicted"/>
<sequence length="344" mass="38708">MANNLVIRALRGNAKSFSLSSKNINQIPSTVANLTSLLKLQLNNNCLSTLPIELQSLCQLTELNLGNNLLEEIPPVLRYLPSLRKLYVFGNQIENLPEDIFGALSKLVLLNLNHNKIRVLPPEIKGLTHLEILSLTHNQLEVIPAEIALLNKLTELNLTNNNLVTLPPQLCFLPQLSKLYIARNYLKELPEGIFRLSKLKVLDVAGNCLTMFPVDFHLVRVEELYCEGNAFVQHKLVESIQETEVLSLKEQAARLILMECRRERSVLRRALALHPAVADALSLAGRCALCSQAFLTTWLECVRFVNLRKDMKLRSSQSVPVRVQLCSYSCFNQSGHMYYGVASV</sequence>
<dbReference type="InterPro" id="IPR003591">
    <property type="entry name" value="Leu-rich_rpt_typical-subtyp"/>
</dbReference>
<name>A0A9D3RTK5_ANGAN</name>
<dbReference type="PROSITE" id="PS51450">
    <property type="entry name" value="LRR"/>
    <property type="match status" value="3"/>
</dbReference>